<dbReference type="Gene3D" id="3.40.50.10140">
    <property type="entry name" value="Toll/interleukin-1 receptor homology (TIR) domain"/>
    <property type="match status" value="2"/>
</dbReference>
<dbReference type="PROSITE" id="PS50104">
    <property type="entry name" value="TIR"/>
    <property type="match status" value="1"/>
</dbReference>
<feature type="region of interest" description="Disordered" evidence="6">
    <location>
        <begin position="1"/>
        <end position="34"/>
    </location>
</feature>
<dbReference type="Gramene" id="PRQ31356">
    <property type="protein sequence ID" value="PRQ31356"/>
    <property type="gene ID" value="RchiOBHm_Chr5g0034591"/>
</dbReference>
<feature type="domain" description="PB1" evidence="9">
    <location>
        <begin position="397"/>
        <end position="497"/>
    </location>
</feature>
<dbReference type="OrthoDB" id="1081807at2759"/>
<proteinExistence type="predicted"/>
<dbReference type="Proteomes" id="UP000238479">
    <property type="component" value="Chromosome 5"/>
</dbReference>
<accession>A0A2P6QB00</accession>
<keyword evidence="7" id="KW-0472">Membrane</keyword>
<evidence type="ECO:0000256" key="6">
    <source>
        <dbReference type="SAM" id="MobiDB-lite"/>
    </source>
</evidence>
<comment type="catalytic activity">
    <reaction evidence="5">
        <text>NAD(+) + H2O = ADP-D-ribose + nicotinamide + H(+)</text>
        <dbReference type="Rhea" id="RHEA:16301"/>
        <dbReference type="ChEBI" id="CHEBI:15377"/>
        <dbReference type="ChEBI" id="CHEBI:15378"/>
        <dbReference type="ChEBI" id="CHEBI:17154"/>
        <dbReference type="ChEBI" id="CHEBI:57540"/>
        <dbReference type="ChEBI" id="CHEBI:57967"/>
        <dbReference type="EC" id="3.2.2.6"/>
    </reaction>
    <physiologicalReaction direction="left-to-right" evidence="5">
        <dbReference type="Rhea" id="RHEA:16302"/>
    </physiologicalReaction>
</comment>
<dbReference type="PROSITE" id="PS51745">
    <property type="entry name" value="PB1"/>
    <property type="match status" value="1"/>
</dbReference>
<protein>
    <recommendedName>
        <fullName evidence="2">ADP-ribosyl cyclase/cyclic ADP-ribose hydrolase</fullName>
        <ecNumber evidence="2">3.2.2.6</ecNumber>
    </recommendedName>
</protein>
<feature type="compositionally biased region" description="Low complexity" evidence="6">
    <location>
        <begin position="654"/>
        <end position="669"/>
    </location>
</feature>
<evidence type="ECO:0000256" key="7">
    <source>
        <dbReference type="SAM" id="Phobius"/>
    </source>
</evidence>
<feature type="region of interest" description="Disordered" evidence="6">
    <location>
        <begin position="638"/>
        <end position="669"/>
    </location>
</feature>
<dbReference type="EC" id="3.2.2.6" evidence="2"/>
<gene>
    <name evidence="10" type="ORF">RchiOBHm_Chr5g0034591</name>
</gene>
<evidence type="ECO:0000259" key="8">
    <source>
        <dbReference type="PROSITE" id="PS50104"/>
    </source>
</evidence>
<evidence type="ECO:0000256" key="1">
    <source>
        <dbReference type="ARBA" id="ARBA00011726"/>
    </source>
</evidence>
<evidence type="ECO:0000313" key="10">
    <source>
        <dbReference type="EMBL" id="PRQ31356.1"/>
    </source>
</evidence>
<organism evidence="10 11">
    <name type="scientific">Rosa chinensis</name>
    <name type="common">China rose</name>
    <dbReference type="NCBI Taxonomy" id="74649"/>
    <lineage>
        <taxon>Eukaryota</taxon>
        <taxon>Viridiplantae</taxon>
        <taxon>Streptophyta</taxon>
        <taxon>Embryophyta</taxon>
        <taxon>Tracheophyta</taxon>
        <taxon>Spermatophyta</taxon>
        <taxon>Magnoliopsida</taxon>
        <taxon>eudicotyledons</taxon>
        <taxon>Gunneridae</taxon>
        <taxon>Pentapetalae</taxon>
        <taxon>rosids</taxon>
        <taxon>fabids</taxon>
        <taxon>Rosales</taxon>
        <taxon>Rosaceae</taxon>
        <taxon>Rosoideae</taxon>
        <taxon>Rosoideae incertae sedis</taxon>
        <taxon>Rosa</taxon>
    </lineage>
</organism>
<dbReference type="InterPro" id="IPR035897">
    <property type="entry name" value="Toll_tir_struct_dom_sf"/>
</dbReference>
<keyword evidence="7" id="KW-1133">Transmembrane helix</keyword>
<evidence type="ECO:0000256" key="2">
    <source>
        <dbReference type="ARBA" id="ARBA00011982"/>
    </source>
</evidence>
<dbReference type="PANTHER" id="PTHR32009:SF39">
    <property type="entry name" value="TIR DOMAIN-CONTAINING PROTEIN"/>
    <property type="match status" value="1"/>
</dbReference>
<evidence type="ECO:0000256" key="4">
    <source>
        <dbReference type="ARBA" id="ARBA00023027"/>
    </source>
</evidence>
<comment type="caution">
    <text evidence="10">The sequence shown here is derived from an EMBL/GenBank/DDBJ whole genome shotgun (WGS) entry which is preliminary data.</text>
</comment>
<sequence>MNLSSRRLPPMDYHHRKETRPSSPPLSPASSSSETPINSVLEIFRKYLRIVDDIECRYVEPVEFPTLDEEQLRRIRNSQTVYSSLSELPRDIPRGVLLGNLDIRKDPVERRFKFSISRDWQPIMIEEKTPGAYIYVVTERLARSERALDELSEVVEEKTVLPIFHGVDPSDVRHQTGSFAQAFADHEIKYKDDPQKVKRWRAALTKLGNLSGWHSKGCHETKLIQDVVDEIRWKIQFSKPAIRNLPSTPSWSSSYRRKHDVFLSFRGADTRLAFMGHLHAALIHWGISTFRDDIDLEKGKSIRKQLDKAIEGSKVWVVIVSPDYASSKWCLNELLKILECRKASKVGRKNETLMKPSAEYEEQAHTLVNGHKTHKGKASLRNKQENITNHNKREMGEFRLGVTYGGKWVDSVYIGGRTEEIVVSEDITYSELLDQLYHIVGVHPTENEIKISTIDESKSPAYPVEIINDDDLKNFIDQSLSSDVRLKHPLRNSSRSRSIQVRVLVNHDGEWVNSTYVGGKTKGIIIPEDITYQELVDRVCGVVGVDPNEYKLIMKTAYKSNLPTQPVEIIDDEGLAFFIHDENLSLGMSSIFTLCTTLERRAFPNGRMESSHSGTPHLRRFGTSPSCVHYVTPDQVPHLHTQVGPSSPNVPCMQQQQQQQPFYQQQQQQQQQPFYQQQHSFQQTTLQPCYEHYQPSVQQPQPLYQQLHPSYVQQQQSQYQQLNPSYMQPLSPIHHVPYSLKMFWNDATRIFQDLNFWQFSFIMMLLGNIFYFLRLCRNN</sequence>
<evidence type="ECO:0000259" key="9">
    <source>
        <dbReference type="PROSITE" id="PS51745"/>
    </source>
</evidence>
<dbReference type="InterPro" id="IPR053793">
    <property type="entry name" value="PB1-like"/>
</dbReference>
<dbReference type="SMART" id="SM00255">
    <property type="entry name" value="TIR"/>
    <property type="match status" value="2"/>
</dbReference>
<reference evidence="10 11" key="1">
    <citation type="journal article" date="2018" name="Nat. Genet.">
        <title>The Rosa genome provides new insights in the design of modern roses.</title>
        <authorList>
            <person name="Bendahmane M."/>
        </authorList>
    </citation>
    <scope>NUCLEOTIDE SEQUENCE [LARGE SCALE GENOMIC DNA]</scope>
    <source>
        <strain evidence="11">cv. Old Blush</strain>
    </source>
</reference>
<keyword evidence="4" id="KW-0520">NAD</keyword>
<keyword evidence="11" id="KW-1185">Reference proteome</keyword>
<evidence type="ECO:0000256" key="3">
    <source>
        <dbReference type="ARBA" id="ARBA00022801"/>
    </source>
</evidence>
<dbReference type="AlphaFoldDB" id="A0A2P6QB00"/>
<feature type="transmembrane region" description="Helical" evidence="7">
    <location>
        <begin position="756"/>
        <end position="773"/>
    </location>
</feature>
<dbReference type="SUPFAM" id="SSF52200">
    <property type="entry name" value="Toll/Interleukin receptor TIR domain"/>
    <property type="match status" value="2"/>
</dbReference>
<evidence type="ECO:0000256" key="5">
    <source>
        <dbReference type="ARBA" id="ARBA00047304"/>
    </source>
</evidence>
<feature type="compositionally biased region" description="Polar residues" evidence="6">
    <location>
        <begin position="643"/>
        <end position="653"/>
    </location>
</feature>
<keyword evidence="7" id="KW-0812">Transmembrane</keyword>
<dbReference type="GO" id="GO:0007165">
    <property type="term" value="P:signal transduction"/>
    <property type="evidence" value="ECO:0007669"/>
    <property type="project" value="InterPro"/>
</dbReference>
<evidence type="ECO:0000313" key="11">
    <source>
        <dbReference type="Proteomes" id="UP000238479"/>
    </source>
</evidence>
<dbReference type="Pfam" id="PF01582">
    <property type="entry name" value="TIR"/>
    <property type="match status" value="2"/>
</dbReference>
<keyword evidence="3" id="KW-0378">Hydrolase</keyword>
<dbReference type="SMR" id="A0A2P6QB00"/>
<dbReference type="EMBL" id="PDCK01000043">
    <property type="protein sequence ID" value="PRQ31356.1"/>
    <property type="molecule type" value="Genomic_DNA"/>
</dbReference>
<comment type="subunit">
    <text evidence="1">Homodimers and heterodimers.</text>
</comment>
<feature type="domain" description="TIR" evidence="8">
    <location>
        <begin position="257"/>
        <end position="395"/>
    </location>
</feature>
<name>A0A2P6QB00_ROSCH</name>
<dbReference type="PANTHER" id="PTHR32009">
    <property type="entry name" value="TMV RESISTANCE PROTEIN N-LIKE"/>
    <property type="match status" value="1"/>
</dbReference>
<dbReference type="InterPro" id="IPR000157">
    <property type="entry name" value="TIR_dom"/>
</dbReference>